<keyword evidence="4 5" id="KW-0472">Membrane</keyword>
<dbReference type="Pfam" id="PF00324">
    <property type="entry name" value="AA_permease"/>
    <property type="match status" value="1"/>
</dbReference>
<evidence type="ECO:0000313" key="8">
    <source>
        <dbReference type="Proteomes" id="UP000766486"/>
    </source>
</evidence>
<evidence type="ECO:0000259" key="6">
    <source>
        <dbReference type="Pfam" id="PF00324"/>
    </source>
</evidence>
<name>A0ABY6UGG5_BIOOC</name>
<feature type="domain" description="Amino acid permease/ SLC12A" evidence="6">
    <location>
        <begin position="6"/>
        <end position="221"/>
    </location>
</feature>
<dbReference type="InterPro" id="IPR004841">
    <property type="entry name" value="AA-permease/SLC12A_dom"/>
</dbReference>
<protein>
    <recommendedName>
        <fullName evidence="6">Amino acid permease/ SLC12A domain-containing protein</fullName>
    </recommendedName>
</protein>
<gene>
    <name evidence="7" type="ORF">CLO192961_LOCUS248254</name>
</gene>
<organism evidence="7 8">
    <name type="scientific">Bionectria ochroleuca</name>
    <name type="common">Gliocladium roseum</name>
    <dbReference type="NCBI Taxonomy" id="29856"/>
    <lineage>
        <taxon>Eukaryota</taxon>
        <taxon>Fungi</taxon>
        <taxon>Dikarya</taxon>
        <taxon>Ascomycota</taxon>
        <taxon>Pezizomycotina</taxon>
        <taxon>Sordariomycetes</taxon>
        <taxon>Hypocreomycetidae</taxon>
        <taxon>Hypocreales</taxon>
        <taxon>Bionectriaceae</taxon>
        <taxon>Clonostachys</taxon>
    </lineage>
</organism>
<evidence type="ECO:0000256" key="3">
    <source>
        <dbReference type="ARBA" id="ARBA00022989"/>
    </source>
</evidence>
<keyword evidence="2 5" id="KW-0812">Transmembrane</keyword>
<feature type="transmembrane region" description="Helical" evidence="5">
    <location>
        <begin position="155"/>
        <end position="173"/>
    </location>
</feature>
<comment type="caution">
    <text evidence="7">The sequence shown here is derived from an EMBL/GenBank/DDBJ whole genome shotgun (WGS) entry which is preliminary data.</text>
</comment>
<keyword evidence="3 5" id="KW-1133">Transmembrane helix</keyword>
<dbReference type="InterPro" id="IPR050524">
    <property type="entry name" value="APC_YAT"/>
</dbReference>
<dbReference type="PANTHER" id="PTHR43341">
    <property type="entry name" value="AMINO ACID PERMEASE"/>
    <property type="match status" value="1"/>
</dbReference>
<accession>A0ABY6UGG5</accession>
<dbReference type="Proteomes" id="UP000766486">
    <property type="component" value="Unassembled WGS sequence"/>
</dbReference>
<evidence type="ECO:0000256" key="4">
    <source>
        <dbReference type="ARBA" id="ARBA00023136"/>
    </source>
</evidence>
<sequence length="230" mass="24851">MVSWLHIRGSIYELAAQFVDPALGFAMGWTYFFAGAMLVCTEFSAVATVMEYWNIGVNPAVWITMCLVVCYFLNMVAVKWYGETEFIMGSTKVLLLIGLVLVTIITMSGSTSVFLSICISVRYAVFTMAGPDNVALSVDKIRNPRKTISSVAKMIISRIMGIYITGVLAVGIICPSHDPRLMGAIDSGEAGEAASPWVNGLLNVGVSGFLPGVVFGWFVDLVVVNFTAMS</sequence>
<feature type="transmembrane region" description="Helical" evidence="5">
    <location>
        <begin position="93"/>
        <end position="119"/>
    </location>
</feature>
<dbReference type="Gene3D" id="1.20.1740.10">
    <property type="entry name" value="Amino acid/polyamine transporter I"/>
    <property type="match status" value="1"/>
</dbReference>
<evidence type="ECO:0000256" key="1">
    <source>
        <dbReference type="ARBA" id="ARBA00004141"/>
    </source>
</evidence>
<evidence type="ECO:0000256" key="5">
    <source>
        <dbReference type="SAM" id="Phobius"/>
    </source>
</evidence>
<proteinExistence type="predicted"/>
<evidence type="ECO:0000313" key="7">
    <source>
        <dbReference type="EMBL" id="VUC28955.1"/>
    </source>
</evidence>
<comment type="subcellular location">
    <subcellularLocation>
        <location evidence="1">Membrane</location>
        <topology evidence="1">Multi-pass membrane protein</topology>
    </subcellularLocation>
</comment>
<keyword evidence="8" id="KW-1185">Reference proteome</keyword>
<feature type="transmembrane region" description="Helical" evidence="5">
    <location>
        <begin position="60"/>
        <end position="81"/>
    </location>
</feature>
<reference evidence="7 8" key="1">
    <citation type="submission" date="2019-06" db="EMBL/GenBank/DDBJ databases">
        <authorList>
            <person name="Broberg M."/>
        </authorList>
    </citation>
    <scope>NUCLEOTIDE SEQUENCE [LARGE SCALE GENOMIC DNA]</scope>
</reference>
<feature type="transmembrane region" description="Helical" evidence="5">
    <location>
        <begin position="29"/>
        <end position="53"/>
    </location>
</feature>
<evidence type="ECO:0000256" key="2">
    <source>
        <dbReference type="ARBA" id="ARBA00022692"/>
    </source>
</evidence>
<dbReference type="PANTHER" id="PTHR43341:SF39">
    <property type="entry name" value="AMINO ACID TRANSPORTER (EUROFUNG)-RELATED"/>
    <property type="match status" value="1"/>
</dbReference>
<dbReference type="EMBL" id="CABFNS010000795">
    <property type="protein sequence ID" value="VUC28955.1"/>
    <property type="molecule type" value="Genomic_DNA"/>
</dbReference>